<proteinExistence type="predicted"/>
<reference evidence="2" key="1">
    <citation type="submission" date="2018-01" db="EMBL/GenBank/DDBJ databases">
        <authorList>
            <person name="Regsiter A."/>
            <person name="William W."/>
        </authorList>
    </citation>
    <scope>NUCLEOTIDE SEQUENCE</scope>
    <source>
        <strain evidence="2">TRIP AH-1</strain>
    </source>
</reference>
<gene>
    <name evidence="2" type="ORF">PITCH_A920001</name>
</gene>
<dbReference type="EMBL" id="OJIN01000239">
    <property type="protein sequence ID" value="SPD76373.1"/>
    <property type="molecule type" value="Genomic_DNA"/>
</dbReference>
<organism evidence="2">
    <name type="scientific">uncultured Desulfobacterium sp</name>
    <dbReference type="NCBI Taxonomy" id="201089"/>
    <lineage>
        <taxon>Bacteria</taxon>
        <taxon>Pseudomonadati</taxon>
        <taxon>Thermodesulfobacteriota</taxon>
        <taxon>Desulfobacteria</taxon>
        <taxon>Desulfobacterales</taxon>
        <taxon>Desulfobacteriaceae</taxon>
        <taxon>Desulfobacterium</taxon>
        <taxon>environmental samples</taxon>
    </lineage>
</organism>
<feature type="region of interest" description="Disordered" evidence="1">
    <location>
        <begin position="29"/>
        <end position="52"/>
    </location>
</feature>
<dbReference type="AlphaFoldDB" id="A0A445N3V9"/>
<evidence type="ECO:0000313" key="2">
    <source>
        <dbReference type="EMBL" id="SPD76373.1"/>
    </source>
</evidence>
<protein>
    <submittedName>
        <fullName evidence="2">Uncharacterized protein</fullName>
    </submittedName>
</protein>
<accession>A0A445N3V9</accession>
<evidence type="ECO:0000256" key="1">
    <source>
        <dbReference type="SAM" id="MobiDB-lite"/>
    </source>
</evidence>
<name>A0A445N3V9_9BACT</name>
<sequence>MDRKFPPGSSDQKIYLPIFMNGVKYHAEQQANGKSPDTCSQVKSTFNKMQWP</sequence>